<evidence type="ECO:0000313" key="2">
    <source>
        <dbReference type="EMBL" id="DAD66063.1"/>
    </source>
</evidence>
<proteinExistence type="predicted"/>
<feature type="transmembrane region" description="Helical" evidence="1">
    <location>
        <begin position="6"/>
        <end position="30"/>
    </location>
</feature>
<accession>A0A8S5L832</accession>
<dbReference type="EMBL" id="BK014653">
    <property type="protein sequence ID" value="DAD66063.1"/>
    <property type="molecule type" value="Genomic_DNA"/>
</dbReference>
<keyword evidence="1" id="KW-1133">Transmembrane helix</keyword>
<reference evidence="2" key="1">
    <citation type="journal article" date="2021" name="Proc. Natl. Acad. Sci. U.S.A.">
        <title>A Catalog of Tens of Thousands of Viruses from Human Metagenomes Reveals Hidden Associations with Chronic Diseases.</title>
        <authorList>
            <person name="Tisza M.J."/>
            <person name="Buck C.B."/>
        </authorList>
    </citation>
    <scope>NUCLEOTIDE SEQUENCE</scope>
    <source>
        <strain evidence="2">CtDmQ3</strain>
    </source>
</reference>
<keyword evidence="1" id="KW-0472">Membrane</keyword>
<organism evidence="2">
    <name type="scientific">Siphoviridae sp. ctDmQ3</name>
    <dbReference type="NCBI Taxonomy" id="2823570"/>
    <lineage>
        <taxon>Viruses</taxon>
        <taxon>Duplodnaviria</taxon>
        <taxon>Heunggongvirae</taxon>
        <taxon>Uroviricota</taxon>
        <taxon>Caudoviricetes</taxon>
    </lineage>
</organism>
<keyword evidence="1" id="KW-0812">Transmembrane</keyword>
<name>A0A8S5L832_9CAUD</name>
<protein>
    <submittedName>
        <fullName evidence="2">Uncharacterized protein</fullName>
    </submittedName>
</protein>
<evidence type="ECO:0000256" key="1">
    <source>
        <dbReference type="SAM" id="Phobius"/>
    </source>
</evidence>
<sequence length="34" mass="4081">MLDFTVFSALAIILQYFYDSVFVHIFSIFWNNFA</sequence>